<dbReference type="RefSeq" id="XP_041295966.1">
    <property type="nucleotide sequence ID" value="XM_041436402.1"/>
</dbReference>
<dbReference type="InterPro" id="IPR036412">
    <property type="entry name" value="HAD-like_sf"/>
</dbReference>
<dbReference type="PROSITE" id="PS50969">
    <property type="entry name" value="FCP1"/>
    <property type="match status" value="1"/>
</dbReference>
<gene>
    <name evidence="3" type="ORF">F5147DRAFT_681804</name>
</gene>
<dbReference type="OrthoDB" id="1711508at2759"/>
<protein>
    <recommendedName>
        <fullName evidence="2">FCP1 homology domain-containing protein</fullName>
    </recommendedName>
</protein>
<dbReference type="PANTHER" id="PTHR12210">
    <property type="entry name" value="DULLARD PROTEIN PHOSPHATASE"/>
    <property type="match status" value="1"/>
</dbReference>
<feature type="compositionally biased region" description="Basic and acidic residues" evidence="1">
    <location>
        <begin position="14"/>
        <end position="27"/>
    </location>
</feature>
<comment type="caution">
    <text evidence="3">The sequence shown here is derived from an EMBL/GenBank/DDBJ whole genome shotgun (WGS) entry which is preliminary data.</text>
</comment>
<dbReference type="SUPFAM" id="SSF56784">
    <property type="entry name" value="HAD-like"/>
    <property type="match status" value="1"/>
</dbReference>
<keyword evidence="4" id="KW-1185">Reference proteome</keyword>
<dbReference type="GeneID" id="64698661"/>
<dbReference type="AlphaFoldDB" id="A0A9P7FDD5"/>
<sequence>MSPNRGWRGRRHYHNENQDDPYYRDRYGGSSYSSSYEQPYGYDYRSNGYYADAQPSQRYNYWHDGDQYHAQNYYHDQSSTNYTRSSYRRHRNRRSDSPQRNYHSRAQHADSPTPYMASPSFRRRTPESNPLAAYMKSPAPAPPTPPAEPDSAYMTLSLEPSHIVDEPRVSRKLLVLDLNGTLLIRSQHSRARDAYGGVHTSSAPRLRAVQPRPYIPAFRAYLFAPETREWLDTMVWSSAQPHSVADMVDKVFGNAKSKLVAVWDRGSLGLSKEDYHRKALTTKDLMKPWALLPLGASTAEIAVPLEAGYAAEQAGLASSIAHSALTTLLLDDSPHKARLQPYNHVCIPEYTSSFRAKDLQQFQHEKATRVPKHKKRKRKTNEFVPDQSQSAEMVLPSSDLDPTAISSTSIHVEKSFIPVPSAERAHISSQSCAEPYDPTILAVIGVLDEIRKQSSVAGWIRAGGLWDIVPVPEAKGESIVIPPASDANMVEDLQSPTDTQEVQPLTKKELRAAQKLAAKQRKRAEQAALSAGQSVLVTEKEVIPTGNDESSMADILVEDVPPAAPSLSVESVGMWFNDEQTLSYWVRRGRQALDSLGIEADHGVTG</sequence>
<dbReference type="InterPro" id="IPR050365">
    <property type="entry name" value="TIM50"/>
</dbReference>
<evidence type="ECO:0000313" key="3">
    <source>
        <dbReference type="EMBL" id="KAG2113579.1"/>
    </source>
</evidence>
<accession>A0A9P7FDD5</accession>
<feature type="compositionally biased region" description="Pro residues" evidence="1">
    <location>
        <begin position="139"/>
        <end position="148"/>
    </location>
</feature>
<dbReference type="Gene3D" id="3.40.50.1000">
    <property type="entry name" value="HAD superfamily/HAD-like"/>
    <property type="match status" value="1"/>
</dbReference>
<proteinExistence type="predicted"/>
<feature type="domain" description="FCP1 homology" evidence="2">
    <location>
        <begin position="167"/>
        <end position="373"/>
    </location>
</feature>
<dbReference type="Pfam" id="PF03031">
    <property type="entry name" value="NIF"/>
    <property type="match status" value="1"/>
</dbReference>
<dbReference type="EMBL" id="JABBWM010000012">
    <property type="protein sequence ID" value="KAG2113579.1"/>
    <property type="molecule type" value="Genomic_DNA"/>
</dbReference>
<feature type="compositionally biased region" description="Basic residues" evidence="1">
    <location>
        <begin position="369"/>
        <end position="379"/>
    </location>
</feature>
<feature type="region of interest" description="Disordered" evidence="1">
    <location>
        <begin position="73"/>
        <end position="151"/>
    </location>
</feature>
<name>A0A9P7FDD5_9AGAM</name>
<dbReference type="InterPro" id="IPR004274">
    <property type="entry name" value="FCP1_dom"/>
</dbReference>
<dbReference type="SMART" id="SM00577">
    <property type="entry name" value="CPDc"/>
    <property type="match status" value="1"/>
</dbReference>
<evidence type="ECO:0000256" key="1">
    <source>
        <dbReference type="SAM" id="MobiDB-lite"/>
    </source>
</evidence>
<organism evidence="3 4">
    <name type="scientific">Suillus discolor</name>
    <dbReference type="NCBI Taxonomy" id="1912936"/>
    <lineage>
        <taxon>Eukaryota</taxon>
        <taxon>Fungi</taxon>
        <taxon>Dikarya</taxon>
        <taxon>Basidiomycota</taxon>
        <taxon>Agaricomycotina</taxon>
        <taxon>Agaricomycetes</taxon>
        <taxon>Agaricomycetidae</taxon>
        <taxon>Boletales</taxon>
        <taxon>Suillineae</taxon>
        <taxon>Suillaceae</taxon>
        <taxon>Suillus</taxon>
    </lineage>
</organism>
<evidence type="ECO:0000313" key="4">
    <source>
        <dbReference type="Proteomes" id="UP000823399"/>
    </source>
</evidence>
<dbReference type="InterPro" id="IPR023214">
    <property type="entry name" value="HAD_sf"/>
</dbReference>
<evidence type="ECO:0000259" key="2">
    <source>
        <dbReference type="PROSITE" id="PS50969"/>
    </source>
</evidence>
<feature type="region of interest" description="Disordered" evidence="1">
    <location>
        <begin position="364"/>
        <end position="394"/>
    </location>
</feature>
<reference evidence="3" key="1">
    <citation type="journal article" date="2020" name="New Phytol.">
        <title>Comparative genomics reveals dynamic genome evolution in host specialist ectomycorrhizal fungi.</title>
        <authorList>
            <person name="Lofgren L.A."/>
            <person name="Nguyen N.H."/>
            <person name="Vilgalys R."/>
            <person name="Ruytinx J."/>
            <person name="Liao H.L."/>
            <person name="Branco S."/>
            <person name="Kuo A."/>
            <person name="LaButti K."/>
            <person name="Lipzen A."/>
            <person name="Andreopoulos W."/>
            <person name="Pangilinan J."/>
            <person name="Riley R."/>
            <person name="Hundley H."/>
            <person name="Na H."/>
            <person name="Barry K."/>
            <person name="Grigoriev I.V."/>
            <person name="Stajich J.E."/>
            <person name="Kennedy P.G."/>
        </authorList>
    </citation>
    <scope>NUCLEOTIDE SEQUENCE</scope>
    <source>
        <strain evidence="3">FC423</strain>
    </source>
</reference>
<dbReference type="Proteomes" id="UP000823399">
    <property type="component" value="Unassembled WGS sequence"/>
</dbReference>
<feature type="region of interest" description="Disordered" evidence="1">
    <location>
        <begin position="1"/>
        <end position="50"/>
    </location>
</feature>